<proteinExistence type="predicted"/>
<dbReference type="EMBL" id="BOMH01000064">
    <property type="protein sequence ID" value="GID69670.1"/>
    <property type="molecule type" value="Genomic_DNA"/>
</dbReference>
<dbReference type="Proteomes" id="UP000619479">
    <property type="component" value="Unassembled WGS sequence"/>
</dbReference>
<gene>
    <name evidence="2" type="ORF">Acy02nite_75510</name>
</gene>
<name>A0A919IX35_9ACTN</name>
<feature type="compositionally biased region" description="Basic and acidic residues" evidence="1">
    <location>
        <begin position="190"/>
        <end position="209"/>
    </location>
</feature>
<dbReference type="AlphaFoldDB" id="A0A919IX35"/>
<evidence type="ECO:0000256" key="1">
    <source>
        <dbReference type="SAM" id="MobiDB-lite"/>
    </source>
</evidence>
<feature type="region of interest" description="Disordered" evidence="1">
    <location>
        <begin position="181"/>
        <end position="215"/>
    </location>
</feature>
<comment type="caution">
    <text evidence="2">The sequence shown here is derived from an EMBL/GenBank/DDBJ whole genome shotgun (WGS) entry which is preliminary data.</text>
</comment>
<accession>A0A919IX35</accession>
<reference evidence="2" key="1">
    <citation type="submission" date="2021-01" db="EMBL/GenBank/DDBJ databases">
        <title>Whole genome shotgun sequence of Actinoplanes cyaneus NBRC 14990.</title>
        <authorList>
            <person name="Komaki H."/>
            <person name="Tamura T."/>
        </authorList>
    </citation>
    <scope>NUCLEOTIDE SEQUENCE</scope>
    <source>
        <strain evidence="2">NBRC 14990</strain>
    </source>
</reference>
<protein>
    <submittedName>
        <fullName evidence="2">Uncharacterized protein</fullName>
    </submittedName>
</protein>
<evidence type="ECO:0000313" key="3">
    <source>
        <dbReference type="Proteomes" id="UP000619479"/>
    </source>
</evidence>
<sequence length="384" mass="40732">MRRHDTTPAAVPTRVAPPSPRRPATGPSGNAAQILALQRTVGNAAVGRLITPVQRAVTVGGEAVDDPVALLATKQNDGLLSGMGRAVLGWAAGGKATLAATDVDDLVIQVERIAAMASLAGSILSSGILGRKTMSRSGTAFSGSNDQGNDTALAVNVLDNRSGAYDSDRLVHESLTDRDRGSFSVAVERPTGDDMVRDQLLEDRSRPRPDVPLSGPEQQEILEMSGGDATMLRLLTERKLEEKFDMHGETLRLNQAVFKERVQNTIMAIMSRPGADVATRADGGGYESSVPADVIPPGPGGFTTLIFPKWFESWAPLMLTGLASDPTGLTIRFAGDRQVTAKYRALGEDHDVTVDAPDYASEVRDQLDRFGVIATHILKTAGAV</sequence>
<feature type="region of interest" description="Disordered" evidence="1">
    <location>
        <begin position="1"/>
        <end position="29"/>
    </location>
</feature>
<organism evidence="2 3">
    <name type="scientific">Actinoplanes cyaneus</name>
    <dbReference type="NCBI Taxonomy" id="52696"/>
    <lineage>
        <taxon>Bacteria</taxon>
        <taxon>Bacillati</taxon>
        <taxon>Actinomycetota</taxon>
        <taxon>Actinomycetes</taxon>
        <taxon>Micromonosporales</taxon>
        <taxon>Micromonosporaceae</taxon>
        <taxon>Actinoplanes</taxon>
    </lineage>
</organism>
<dbReference type="RefSeq" id="WP_203752370.1">
    <property type="nucleotide sequence ID" value="NZ_BAAAUC010000092.1"/>
</dbReference>
<keyword evidence="3" id="KW-1185">Reference proteome</keyword>
<evidence type="ECO:0000313" key="2">
    <source>
        <dbReference type="EMBL" id="GID69670.1"/>
    </source>
</evidence>